<protein>
    <submittedName>
        <fullName evidence="2">CHASE2 domain-containing sensor protein</fullName>
    </submittedName>
</protein>
<keyword evidence="1" id="KW-1133">Transmembrane helix</keyword>
<sequence length="89" mass="9945">MWPTIATLLLLIFIGFAVNKLFKKVKQTPDTDPKSLVTSICFLLIGVINLAGYWLGFLGVVSMALTVALLITGAYFTRYLKRDNARYSK</sequence>
<name>A0ABU0GVK6_9BACL</name>
<keyword evidence="1" id="KW-0472">Membrane</keyword>
<proteinExistence type="predicted"/>
<keyword evidence="3" id="KW-1185">Reference proteome</keyword>
<accession>A0ABU0GVK6</accession>
<evidence type="ECO:0000313" key="3">
    <source>
        <dbReference type="Proteomes" id="UP001241988"/>
    </source>
</evidence>
<feature type="transmembrane region" description="Helical" evidence="1">
    <location>
        <begin position="61"/>
        <end position="80"/>
    </location>
</feature>
<feature type="transmembrane region" description="Helical" evidence="1">
    <location>
        <begin position="6"/>
        <end position="23"/>
    </location>
</feature>
<dbReference type="RefSeq" id="WP_308787481.1">
    <property type="nucleotide sequence ID" value="NZ_JAUSWB010000005.1"/>
</dbReference>
<evidence type="ECO:0000256" key="1">
    <source>
        <dbReference type="SAM" id="Phobius"/>
    </source>
</evidence>
<dbReference type="EMBL" id="JAUSWB010000005">
    <property type="protein sequence ID" value="MDQ0429395.1"/>
    <property type="molecule type" value="Genomic_DNA"/>
</dbReference>
<keyword evidence="1" id="KW-0812">Transmembrane</keyword>
<reference evidence="2 3" key="1">
    <citation type="submission" date="2023-07" db="EMBL/GenBank/DDBJ databases">
        <title>Genomic Encyclopedia of Type Strains, Phase IV (KMG-IV): sequencing the most valuable type-strain genomes for metagenomic binning, comparative biology and taxonomic classification.</title>
        <authorList>
            <person name="Goeker M."/>
        </authorList>
    </citation>
    <scope>NUCLEOTIDE SEQUENCE [LARGE SCALE GENOMIC DNA]</scope>
    <source>
        <strain evidence="2 3">DSM 16419</strain>
    </source>
</reference>
<evidence type="ECO:0000313" key="2">
    <source>
        <dbReference type="EMBL" id="MDQ0429395.1"/>
    </source>
</evidence>
<comment type="caution">
    <text evidence="2">The sequence shown here is derived from an EMBL/GenBank/DDBJ whole genome shotgun (WGS) entry which is preliminary data.</text>
</comment>
<dbReference type="Proteomes" id="UP001241988">
    <property type="component" value="Unassembled WGS sequence"/>
</dbReference>
<organism evidence="2 3">
    <name type="scientific">Planomicrobium stackebrandtii</name>
    <dbReference type="NCBI Taxonomy" id="253160"/>
    <lineage>
        <taxon>Bacteria</taxon>
        <taxon>Bacillati</taxon>
        <taxon>Bacillota</taxon>
        <taxon>Bacilli</taxon>
        <taxon>Bacillales</taxon>
        <taxon>Caryophanaceae</taxon>
        <taxon>Planomicrobium</taxon>
    </lineage>
</organism>
<feature type="transmembrane region" description="Helical" evidence="1">
    <location>
        <begin position="35"/>
        <end position="55"/>
    </location>
</feature>
<gene>
    <name evidence="2" type="ORF">QOZ98_002223</name>
</gene>